<protein>
    <recommendedName>
        <fullName evidence="8">Oligosaccharide biosynthesis protein Alg14</fullName>
    </recommendedName>
</protein>
<dbReference type="GO" id="GO:0004577">
    <property type="term" value="F:N-acetylglucosaminyldiphosphodolichol N-acetylglucosaminyltransferase activity"/>
    <property type="evidence" value="ECO:0007669"/>
    <property type="project" value="TreeGrafter"/>
</dbReference>
<dbReference type="AlphaFoldDB" id="A0A9X1ZUT6"/>
<dbReference type="Gene3D" id="3.40.50.2000">
    <property type="entry name" value="Glycogen Phosphorylase B"/>
    <property type="match status" value="1"/>
</dbReference>
<keyword evidence="4" id="KW-1133">Transmembrane helix</keyword>
<dbReference type="PANTHER" id="PTHR12154:SF4">
    <property type="entry name" value="UDP-N-ACETYLGLUCOSAMINE TRANSFERASE SUBUNIT ALG14 HOMOLOG"/>
    <property type="match status" value="1"/>
</dbReference>
<keyword evidence="3" id="KW-0256">Endoplasmic reticulum</keyword>
<comment type="subcellular location">
    <subcellularLocation>
        <location evidence="1">Endoplasmic reticulum membrane</location>
        <topology evidence="1">Single-pass membrane protein</topology>
    </subcellularLocation>
</comment>
<evidence type="ECO:0000313" key="7">
    <source>
        <dbReference type="Proteomes" id="UP001139521"/>
    </source>
</evidence>
<proteinExistence type="predicted"/>
<name>A0A9X1ZUT6_9FLAO</name>
<evidence type="ECO:0000256" key="5">
    <source>
        <dbReference type="ARBA" id="ARBA00023136"/>
    </source>
</evidence>
<evidence type="ECO:0000313" key="6">
    <source>
        <dbReference type="EMBL" id="MCL6216761.1"/>
    </source>
</evidence>
<evidence type="ECO:0000256" key="4">
    <source>
        <dbReference type="ARBA" id="ARBA00022989"/>
    </source>
</evidence>
<organism evidence="6 7">
    <name type="scientific">Zunongwangia pacifica</name>
    <dbReference type="NCBI Taxonomy" id="2911062"/>
    <lineage>
        <taxon>Bacteria</taxon>
        <taxon>Pseudomonadati</taxon>
        <taxon>Bacteroidota</taxon>
        <taxon>Flavobacteriia</taxon>
        <taxon>Flavobacteriales</taxon>
        <taxon>Flavobacteriaceae</taxon>
        <taxon>Zunongwangia</taxon>
    </lineage>
</organism>
<keyword evidence="5" id="KW-0472">Membrane</keyword>
<keyword evidence="7" id="KW-1185">Reference proteome</keyword>
<dbReference type="EMBL" id="JAKHSK010000001">
    <property type="protein sequence ID" value="MCL6216761.1"/>
    <property type="molecule type" value="Genomic_DNA"/>
</dbReference>
<dbReference type="RefSeq" id="WP_249599755.1">
    <property type="nucleotide sequence ID" value="NZ_JAKHSK010000001.1"/>
</dbReference>
<evidence type="ECO:0000256" key="1">
    <source>
        <dbReference type="ARBA" id="ARBA00004389"/>
    </source>
</evidence>
<dbReference type="Proteomes" id="UP001139521">
    <property type="component" value="Unassembled WGS sequence"/>
</dbReference>
<dbReference type="SUPFAM" id="SSF53756">
    <property type="entry name" value="UDP-Glycosyltransferase/glycogen phosphorylase"/>
    <property type="match status" value="1"/>
</dbReference>
<keyword evidence="2" id="KW-0812">Transmembrane</keyword>
<comment type="caution">
    <text evidence="6">The sequence shown here is derived from an EMBL/GenBank/DDBJ whole genome shotgun (WGS) entry which is preliminary data.</text>
</comment>
<sequence length="147" mass="16313">MKVLAIASVGGHWIQLLRLIPAFKGSEVVFVSTKQSFGKMVSNEKFYAIADGNRSDKKGLFKAIMQLRKIFLLEKPNVVITTGAAPGLMAIFIGKLFKAKTIWVDSIANCEELSMSCKIAKKVADHVYTQWPHLADDKVKFKGNVLK</sequence>
<reference evidence="6" key="1">
    <citation type="submission" date="2022-01" db="EMBL/GenBank/DDBJ databases">
        <title>Genome sequencing of Zunongwangia sp. M21534 genome.</title>
        <authorList>
            <person name="Chen Y."/>
            <person name="Dong C."/>
            <person name="Shao Z."/>
        </authorList>
    </citation>
    <scope>NUCLEOTIDE SEQUENCE</scope>
    <source>
        <strain evidence="6">MCCC M21534</strain>
    </source>
</reference>
<evidence type="ECO:0000256" key="3">
    <source>
        <dbReference type="ARBA" id="ARBA00022824"/>
    </source>
</evidence>
<dbReference type="InterPro" id="IPR013969">
    <property type="entry name" value="Oligosacch_biosynth_Alg14"/>
</dbReference>
<evidence type="ECO:0000256" key="2">
    <source>
        <dbReference type="ARBA" id="ARBA00022692"/>
    </source>
</evidence>
<evidence type="ECO:0008006" key="8">
    <source>
        <dbReference type="Google" id="ProtNLM"/>
    </source>
</evidence>
<accession>A0A9X1ZUT6</accession>
<dbReference type="GO" id="GO:0006488">
    <property type="term" value="P:dolichol-linked oligosaccharide biosynthetic process"/>
    <property type="evidence" value="ECO:0007669"/>
    <property type="project" value="InterPro"/>
</dbReference>
<dbReference type="Pfam" id="PF08660">
    <property type="entry name" value="Alg14"/>
    <property type="match status" value="1"/>
</dbReference>
<dbReference type="PANTHER" id="PTHR12154">
    <property type="entry name" value="GLYCOSYL TRANSFERASE-RELATED"/>
    <property type="match status" value="1"/>
</dbReference>
<gene>
    <name evidence="6" type="ORF">L1967_00500</name>
</gene>